<keyword evidence="2" id="KW-1185">Reference proteome</keyword>
<gene>
    <name evidence="1" type="ORF">SAMN02745126_02368</name>
</gene>
<name>A0A1T4NN35_9HYPH</name>
<dbReference type="CDD" id="cd06233">
    <property type="entry name" value="M14-like"/>
    <property type="match status" value="1"/>
</dbReference>
<dbReference type="EMBL" id="FUWJ01000002">
    <property type="protein sequence ID" value="SJZ80710.1"/>
    <property type="molecule type" value="Genomic_DNA"/>
</dbReference>
<accession>A0A1T4NN35</accession>
<dbReference type="InterPro" id="IPR021259">
    <property type="entry name" value="DUF2817"/>
</dbReference>
<organism evidence="1 2">
    <name type="scientific">Enhydrobacter aerosaccus</name>
    <dbReference type="NCBI Taxonomy" id="225324"/>
    <lineage>
        <taxon>Bacteria</taxon>
        <taxon>Pseudomonadati</taxon>
        <taxon>Pseudomonadota</taxon>
        <taxon>Alphaproteobacteria</taxon>
        <taxon>Hyphomicrobiales</taxon>
        <taxon>Enhydrobacter</taxon>
    </lineage>
</organism>
<dbReference type="AlphaFoldDB" id="A0A1T4NN35"/>
<evidence type="ECO:0008006" key="3">
    <source>
        <dbReference type="Google" id="ProtNLM"/>
    </source>
</evidence>
<protein>
    <recommendedName>
        <fullName evidence="3">DUF2817 domain-containing protein</fullName>
    </recommendedName>
</protein>
<dbReference type="Gene3D" id="3.40.630.10">
    <property type="entry name" value="Zn peptidases"/>
    <property type="match status" value="1"/>
</dbReference>
<dbReference type="SUPFAM" id="SSF53187">
    <property type="entry name" value="Zn-dependent exopeptidases"/>
    <property type="match status" value="1"/>
</dbReference>
<dbReference type="RefSeq" id="WP_085934063.1">
    <property type="nucleotide sequence ID" value="NZ_FUWJ01000002.1"/>
</dbReference>
<dbReference type="Pfam" id="PF10994">
    <property type="entry name" value="DUF2817"/>
    <property type="match status" value="1"/>
</dbReference>
<evidence type="ECO:0000313" key="1">
    <source>
        <dbReference type="EMBL" id="SJZ80710.1"/>
    </source>
</evidence>
<sequence length="368" mass="39711">MTAAAASLVECFSRTYREAREKFLAAAARRNLTVASEINPVGLGVEGEPLAMDAVEVGPASAEAVFVLTSGTHGVEGFCGSACQIALLRDDTLVRRLEDCGVAVLLVHALNPWGFSHSARTNEDGIDLNRNFLDFPVEASTSGGYGELHPLLVPDHWPPSDTNEAELQRRLEAGGLATRQAMVGGQGSHSDGLFYSGTGPSWSNRTIRALLRRHGALRKRVAWIDLHSGLGPSGHGEKIFGSTMWGPQATARALAWYGRDVVLSSSPRSVTPHTQGYIGTAGPTECPGAEYTFMTLEFGTVPFDEATRALRGEIWLRNHPDAASGLRQDIRKAVRRSFYVETDFWKGQVLGQFRSIALQAVHGLSTLA</sequence>
<dbReference type="OrthoDB" id="4014363at2"/>
<evidence type="ECO:0000313" key="2">
    <source>
        <dbReference type="Proteomes" id="UP000190092"/>
    </source>
</evidence>
<proteinExistence type="predicted"/>
<reference evidence="2" key="1">
    <citation type="submission" date="2017-02" db="EMBL/GenBank/DDBJ databases">
        <authorList>
            <person name="Varghese N."/>
            <person name="Submissions S."/>
        </authorList>
    </citation>
    <scope>NUCLEOTIDE SEQUENCE [LARGE SCALE GENOMIC DNA]</scope>
    <source>
        <strain evidence="2">ATCC 27094</strain>
    </source>
</reference>
<dbReference type="STRING" id="225324.SAMN02745126_02368"/>
<dbReference type="Proteomes" id="UP000190092">
    <property type="component" value="Unassembled WGS sequence"/>
</dbReference>